<reference evidence="2 3" key="1">
    <citation type="submission" date="2018-06" db="EMBL/GenBank/DDBJ databases">
        <title>Freshwater and sediment microbial communities from various areas in North America, analyzing microbe dynamics in response to fracking.</title>
        <authorList>
            <person name="Lamendella R."/>
        </authorList>
    </citation>
    <scope>NUCLEOTIDE SEQUENCE [LARGE SCALE GENOMIC DNA]</scope>
    <source>
        <strain evidence="2 3">NG-13</strain>
    </source>
</reference>
<keyword evidence="1" id="KW-0472">Membrane</keyword>
<evidence type="ECO:0000313" key="3">
    <source>
        <dbReference type="Proteomes" id="UP000248827"/>
    </source>
</evidence>
<proteinExistence type="predicted"/>
<keyword evidence="1" id="KW-1133">Transmembrane helix</keyword>
<feature type="transmembrane region" description="Helical" evidence="1">
    <location>
        <begin position="105"/>
        <end position="124"/>
    </location>
</feature>
<sequence>MIKKIYNWVNSEKINLKIVAPILLINVFSTLIFRYFLIGNWSYWIMASFINTPIYVISIIFLLIGVYKTYQRVGGFSLIYLAGINAVSLINILEGNILLRDIFQLWFKAISFIAVAILGLFILWKAKTKLLENFNLYLIISLITVILNFGGFYLSLYSMYYPYELQGFKIEQEMSYSQAVMPVDFLYYSADAFFGTDISDVSLRYNDYMNLTGDTIASKYKDKYEDANTTISIAKFVSIVESILFLVYISIIVLNAEGIKSKVESKKSS</sequence>
<feature type="transmembrane region" description="Helical" evidence="1">
    <location>
        <begin position="136"/>
        <end position="156"/>
    </location>
</feature>
<protein>
    <submittedName>
        <fullName evidence="2">Uncharacterized protein</fullName>
    </submittedName>
</protein>
<feature type="transmembrane region" description="Helical" evidence="1">
    <location>
        <begin position="18"/>
        <end position="37"/>
    </location>
</feature>
<accession>A0ABX9BJX9</accession>
<keyword evidence="1" id="KW-0812">Transmembrane</keyword>
<gene>
    <name evidence="2" type="ORF">DET54_10694</name>
</gene>
<feature type="transmembrane region" description="Helical" evidence="1">
    <location>
        <begin position="233"/>
        <end position="256"/>
    </location>
</feature>
<evidence type="ECO:0000313" key="2">
    <source>
        <dbReference type="EMBL" id="RAI96736.1"/>
    </source>
</evidence>
<dbReference type="EMBL" id="QLLI01000006">
    <property type="protein sequence ID" value="RAI96736.1"/>
    <property type="molecule type" value="Genomic_DNA"/>
</dbReference>
<feature type="transmembrane region" description="Helical" evidence="1">
    <location>
        <begin position="43"/>
        <end position="66"/>
    </location>
</feature>
<feature type="transmembrane region" description="Helical" evidence="1">
    <location>
        <begin position="73"/>
        <end position="93"/>
    </location>
</feature>
<name>A0ABX9BJX9_9BACL</name>
<evidence type="ECO:0000256" key="1">
    <source>
        <dbReference type="SAM" id="Phobius"/>
    </source>
</evidence>
<comment type="caution">
    <text evidence="2">The sequence shown here is derived from an EMBL/GenBank/DDBJ whole genome shotgun (WGS) entry which is preliminary data.</text>
</comment>
<dbReference type="Proteomes" id="UP000248827">
    <property type="component" value="Unassembled WGS sequence"/>
</dbReference>
<keyword evidence="3" id="KW-1185">Reference proteome</keyword>
<organism evidence="2 3">
    <name type="scientific">Paenibacillus pabuli</name>
    <dbReference type="NCBI Taxonomy" id="1472"/>
    <lineage>
        <taxon>Bacteria</taxon>
        <taxon>Bacillati</taxon>
        <taxon>Bacillota</taxon>
        <taxon>Bacilli</taxon>
        <taxon>Bacillales</taxon>
        <taxon>Paenibacillaceae</taxon>
        <taxon>Paenibacillus</taxon>
    </lineage>
</organism>